<dbReference type="Proteomes" id="UP000247591">
    <property type="component" value="Unassembled WGS sequence"/>
</dbReference>
<dbReference type="PANTHER" id="PTHR10426:SF88">
    <property type="entry name" value="ADIPOCYTE PLASMA MEMBRANE-ASSOCIATED PROTEIN HEMOMUCIN-RELATED"/>
    <property type="match status" value="1"/>
</dbReference>
<dbReference type="EMBL" id="QJSP01000012">
    <property type="protein sequence ID" value="PYE14637.1"/>
    <property type="molecule type" value="Genomic_DNA"/>
</dbReference>
<evidence type="ECO:0000313" key="7">
    <source>
        <dbReference type="Proteomes" id="UP000247591"/>
    </source>
</evidence>
<dbReference type="Pfam" id="PF20067">
    <property type="entry name" value="SSL_N"/>
    <property type="match status" value="1"/>
</dbReference>
<evidence type="ECO:0000259" key="5">
    <source>
        <dbReference type="Pfam" id="PF03088"/>
    </source>
</evidence>
<keyword evidence="7" id="KW-1185">Reference proteome</keyword>
<evidence type="ECO:0000256" key="3">
    <source>
        <dbReference type="ARBA" id="ARBA00023180"/>
    </source>
</evidence>
<feature type="region of interest" description="Disordered" evidence="4">
    <location>
        <begin position="1"/>
        <end position="27"/>
    </location>
</feature>
<dbReference type="SUPFAM" id="SSF63829">
    <property type="entry name" value="Calcium-dependent phosphotriesterase"/>
    <property type="match status" value="1"/>
</dbReference>
<dbReference type="Gene3D" id="2.120.10.30">
    <property type="entry name" value="TolB, C-terminal domain"/>
    <property type="match status" value="1"/>
</dbReference>
<dbReference type="InterPro" id="IPR018119">
    <property type="entry name" value="Strictosidine_synth_cons-reg"/>
</dbReference>
<evidence type="ECO:0000256" key="2">
    <source>
        <dbReference type="ARBA" id="ARBA00022553"/>
    </source>
</evidence>
<dbReference type="InterPro" id="IPR011042">
    <property type="entry name" value="6-blade_b-propeller_TolB-like"/>
</dbReference>
<sequence length="344" mass="37119">MTARTRGRKPSISPVTWTPTPVDTAGWPTPQAPPITVVDVGSPSPEDVVADDHGRIWTGTVDGNIIAIDAGTGRWDVVANTGGQPLGLEVIGETLLICDSRRGLLSMDMTSGRIDVALDRVDGEPLTFCSNVIVTRHTGGATPRPLELHLTQSTTRFTLDDYRADIIEHDGSGRLIRVDLGDGSEPPRATVLLHGLQFANGLVRHDDRLVIAETGDCSLRSYVPATGTSEVLRGGLPGYPDNCSLSPDGDHLWLAMAGLRSRPLEALAGHPRIRQLVWRIPDRLLPDPEAPLWVLKIHLPSGRVVADHRVDLPGFGQSTGVLERDGRVWVGGIGSSRIAWFDIE</sequence>
<dbReference type="OrthoDB" id="3332247at2"/>
<name>A0A318RRB8_WILLI</name>
<accession>A0A318RRB8</accession>
<feature type="domain" description="Strictosidine synthase conserved region" evidence="5">
    <location>
        <begin position="147"/>
        <end position="218"/>
    </location>
</feature>
<evidence type="ECO:0000313" key="6">
    <source>
        <dbReference type="EMBL" id="PYE14637.1"/>
    </source>
</evidence>
<evidence type="ECO:0000256" key="4">
    <source>
        <dbReference type="SAM" id="MobiDB-lite"/>
    </source>
</evidence>
<dbReference type="AlphaFoldDB" id="A0A318RRB8"/>
<proteinExistence type="inferred from homology"/>
<evidence type="ECO:0000256" key="1">
    <source>
        <dbReference type="ARBA" id="ARBA00009191"/>
    </source>
</evidence>
<organism evidence="6 7">
    <name type="scientific">Williamsia limnetica</name>
    <dbReference type="NCBI Taxonomy" id="882452"/>
    <lineage>
        <taxon>Bacteria</taxon>
        <taxon>Bacillati</taxon>
        <taxon>Actinomycetota</taxon>
        <taxon>Actinomycetes</taxon>
        <taxon>Mycobacteriales</taxon>
        <taxon>Nocardiaceae</taxon>
        <taxon>Williamsia</taxon>
    </lineage>
</organism>
<keyword evidence="2" id="KW-0597">Phosphoprotein</keyword>
<dbReference type="RefSeq" id="WP_110471273.1">
    <property type="nucleotide sequence ID" value="NZ_QJSP01000012.1"/>
</dbReference>
<dbReference type="Pfam" id="PF03088">
    <property type="entry name" value="Str_synth"/>
    <property type="match status" value="1"/>
</dbReference>
<reference evidence="6 7" key="1">
    <citation type="submission" date="2018-06" db="EMBL/GenBank/DDBJ databases">
        <title>Genomic Encyclopedia of Type Strains, Phase IV (KMG-IV): sequencing the most valuable type-strain genomes for metagenomic binning, comparative biology and taxonomic classification.</title>
        <authorList>
            <person name="Goeker M."/>
        </authorList>
    </citation>
    <scope>NUCLEOTIDE SEQUENCE [LARGE SCALE GENOMIC DNA]</scope>
    <source>
        <strain evidence="6 7">DSM 45521</strain>
    </source>
</reference>
<keyword evidence="3" id="KW-0325">Glycoprotein</keyword>
<comment type="similarity">
    <text evidence="1">Belongs to the strictosidine synthase family.</text>
</comment>
<comment type="caution">
    <text evidence="6">The sequence shown here is derived from an EMBL/GenBank/DDBJ whole genome shotgun (WGS) entry which is preliminary data.</text>
</comment>
<dbReference type="GO" id="GO:0016787">
    <property type="term" value="F:hydrolase activity"/>
    <property type="evidence" value="ECO:0007669"/>
    <property type="project" value="TreeGrafter"/>
</dbReference>
<dbReference type="PANTHER" id="PTHR10426">
    <property type="entry name" value="STRICTOSIDINE SYNTHASE-RELATED"/>
    <property type="match status" value="1"/>
</dbReference>
<gene>
    <name evidence="6" type="ORF">DFR67_11298</name>
</gene>
<protein>
    <submittedName>
        <fullName evidence="6">Strictosidine synthase</fullName>
    </submittedName>
</protein>